<proteinExistence type="predicted"/>
<gene>
    <name evidence="1" type="ORF">CALCODRAFT_440119</name>
</gene>
<dbReference type="STRING" id="1353952.A0A165DRX8"/>
<evidence type="ECO:0000313" key="2">
    <source>
        <dbReference type="Proteomes" id="UP000076842"/>
    </source>
</evidence>
<name>A0A165DRX8_9BASI</name>
<reference evidence="1 2" key="1">
    <citation type="journal article" date="2016" name="Mol. Biol. Evol.">
        <title>Comparative Genomics of Early-Diverging Mushroom-Forming Fungi Provides Insights into the Origins of Lignocellulose Decay Capabilities.</title>
        <authorList>
            <person name="Nagy L.G."/>
            <person name="Riley R."/>
            <person name="Tritt A."/>
            <person name="Adam C."/>
            <person name="Daum C."/>
            <person name="Floudas D."/>
            <person name="Sun H."/>
            <person name="Yadav J.S."/>
            <person name="Pangilinan J."/>
            <person name="Larsson K.H."/>
            <person name="Matsuura K."/>
            <person name="Barry K."/>
            <person name="Labutti K."/>
            <person name="Kuo R."/>
            <person name="Ohm R.A."/>
            <person name="Bhattacharya S.S."/>
            <person name="Shirouzu T."/>
            <person name="Yoshinaga Y."/>
            <person name="Martin F.M."/>
            <person name="Grigoriev I.V."/>
            <person name="Hibbett D.S."/>
        </authorList>
    </citation>
    <scope>NUCLEOTIDE SEQUENCE [LARGE SCALE GENOMIC DNA]</scope>
    <source>
        <strain evidence="1 2">HHB12733</strain>
    </source>
</reference>
<dbReference type="InParanoid" id="A0A165DRX8"/>
<feature type="non-terminal residue" evidence="1">
    <location>
        <position position="102"/>
    </location>
</feature>
<protein>
    <submittedName>
        <fullName evidence="1">Uncharacterized protein</fullName>
    </submittedName>
</protein>
<keyword evidence="2" id="KW-1185">Reference proteome</keyword>
<sequence>MFRKRLTPVVPVLLGNSIPPRDGSPQQYQVWCRSMLTLFKPWRKPCDLRARAESWSSAFERTVFPSASRELMRNLNVFRECKDARDAYNEERRRNRTMPDLI</sequence>
<evidence type="ECO:0000313" key="1">
    <source>
        <dbReference type="EMBL" id="KZT53414.1"/>
    </source>
</evidence>
<dbReference type="OrthoDB" id="3050185at2759"/>
<dbReference type="AlphaFoldDB" id="A0A165DRX8"/>
<accession>A0A165DRX8</accession>
<organism evidence="1 2">
    <name type="scientific">Calocera cornea HHB12733</name>
    <dbReference type="NCBI Taxonomy" id="1353952"/>
    <lineage>
        <taxon>Eukaryota</taxon>
        <taxon>Fungi</taxon>
        <taxon>Dikarya</taxon>
        <taxon>Basidiomycota</taxon>
        <taxon>Agaricomycotina</taxon>
        <taxon>Dacrymycetes</taxon>
        <taxon>Dacrymycetales</taxon>
        <taxon>Dacrymycetaceae</taxon>
        <taxon>Calocera</taxon>
    </lineage>
</organism>
<dbReference type="Proteomes" id="UP000076842">
    <property type="component" value="Unassembled WGS sequence"/>
</dbReference>
<dbReference type="EMBL" id="KV424038">
    <property type="protein sequence ID" value="KZT53414.1"/>
    <property type="molecule type" value="Genomic_DNA"/>
</dbReference>